<name>A0A419EXE5_9BACT</name>
<evidence type="ECO:0000256" key="1">
    <source>
        <dbReference type="ARBA" id="ARBA00022679"/>
    </source>
</evidence>
<dbReference type="SUPFAM" id="SSF55729">
    <property type="entry name" value="Acyl-CoA N-acyltransferases (Nat)"/>
    <property type="match status" value="1"/>
</dbReference>
<dbReference type="GO" id="GO:0008080">
    <property type="term" value="F:N-acetyltransferase activity"/>
    <property type="evidence" value="ECO:0007669"/>
    <property type="project" value="InterPro"/>
</dbReference>
<accession>A0A419EXE5</accession>
<dbReference type="AlphaFoldDB" id="A0A419EXE5"/>
<dbReference type="Pfam" id="PF00583">
    <property type="entry name" value="Acetyltransf_1"/>
    <property type="match status" value="1"/>
</dbReference>
<dbReference type="InterPro" id="IPR016181">
    <property type="entry name" value="Acyl_CoA_acyltransferase"/>
</dbReference>
<protein>
    <submittedName>
        <fullName evidence="3">GNAT family N-acetyltransferase</fullName>
    </submittedName>
</protein>
<organism evidence="3 4">
    <name type="scientific">Candidatus Abyssobacteria bacterium SURF_17</name>
    <dbReference type="NCBI Taxonomy" id="2093361"/>
    <lineage>
        <taxon>Bacteria</taxon>
        <taxon>Pseudomonadati</taxon>
        <taxon>Candidatus Hydrogenedentota</taxon>
        <taxon>Candidatus Abyssobacteria</taxon>
    </lineage>
</organism>
<dbReference type="InterPro" id="IPR000182">
    <property type="entry name" value="GNAT_dom"/>
</dbReference>
<comment type="caution">
    <text evidence="3">The sequence shown here is derived from an EMBL/GenBank/DDBJ whole genome shotgun (WGS) entry which is preliminary data.</text>
</comment>
<dbReference type="InterPro" id="IPR050769">
    <property type="entry name" value="NAT_camello-type"/>
</dbReference>
<dbReference type="Gene3D" id="3.40.630.30">
    <property type="match status" value="1"/>
</dbReference>
<gene>
    <name evidence="3" type="ORF">C4532_10540</name>
</gene>
<evidence type="ECO:0000313" key="4">
    <source>
        <dbReference type="Proteomes" id="UP000285961"/>
    </source>
</evidence>
<dbReference type="CDD" id="cd04301">
    <property type="entry name" value="NAT_SF"/>
    <property type="match status" value="1"/>
</dbReference>
<proteinExistence type="predicted"/>
<dbReference type="EMBL" id="QZKI01000080">
    <property type="protein sequence ID" value="RJP69575.1"/>
    <property type="molecule type" value="Genomic_DNA"/>
</dbReference>
<evidence type="ECO:0000313" key="3">
    <source>
        <dbReference type="EMBL" id="RJP69575.1"/>
    </source>
</evidence>
<dbReference type="PANTHER" id="PTHR13947:SF37">
    <property type="entry name" value="LD18367P"/>
    <property type="match status" value="1"/>
</dbReference>
<keyword evidence="1 3" id="KW-0808">Transferase</keyword>
<dbReference type="PROSITE" id="PS51186">
    <property type="entry name" value="GNAT"/>
    <property type="match status" value="1"/>
</dbReference>
<reference evidence="3 4" key="1">
    <citation type="journal article" date="2017" name="ISME J.">
        <title>Energy and carbon metabolisms in a deep terrestrial subsurface fluid microbial community.</title>
        <authorList>
            <person name="Momper L."/>
            <person name="Jungbluth S.P."/>
            <person name="Lee M.D."/>
            <person name="Amend J.P."/>
        </authorList>
    </citation>
    <scope>NUCLEOTIDE SEQUENCE [LARGE SCALE GENOMIC DNA]</scope>
    <source>
        <strain evidence="3">SURF_17</strain>
    </source>
</reference>
<feature type="domain" description="N-acetyltransferase" evidence="2">
    <location>
        <begin position="37"/>
        <end position="242"/>
    </location>
</feature>
<dbReference type="PANTHER" id="PTHR13947">
    <property type="entry name" value="GNAT FAMILY N-ACETYLTRANSFERASE"/>
    <property type="match status" value="1"/>
</dbReference>
<evidence type="ECO:0000259" key="2">
    <source>
        <dbReference type="PROSITE" id="PS51186"/>
    </source>
</evidence>
<dbReference type="Proteomes" id="UP000285961">
    <property type="component" value="Unassembled WGS sequence"/>
</dbReference>
<sequence>MEAEQSGMSVGAQHAAPVGQNVDVAIMHIPRQKLAAAIVRKYRPEDRDAVRRICYDTGLMGHPIDPYFGCFELFADYWMNYYTDYEPESAFVAELGGRVIGYLVGCKDTSVQREMQGKAIMPQIRRKLFRFGYKVDRRFFAFMWRYVRTMWRREFVDEPINEYPAHLHMNLAEGYRSGGIGSKLLAAYLEYLRANGVKGLHLGTTSYNKLAVPFYKKWGFRLVSESPFTMYDGIVPEKITLLFFTREV</sequence>